<organism evidence="5 6">
    <name type="scientific">Paenibacillus chitinolyticus</name>
    <dbReference type="NCBI Taxonomy" id="79263"/>
    <lineage>
        <taxon>Bacteria</taxon>
        <taxon>Bacillati</taxon>
        <taxon>Bacillota</taxon>
        <taxon>Bacilli</taxon>
        <taxon>Bacillales</taxon>
        <taxon>Paenibacillaceae</taxon>
        <taxon>Paenibacillus</taxon>
    </lineage>
</organism>
<dbReference type="Pfam" id="PF01546">
    <property type="entry name" value="Peptidase_M20"/>
    <property type="match status" value="1"/>
</dbReference>
<dbReference type="PANTHER" id="PTHR11014">
    <property type="entry name" value="PEPTIDASE M20 FAMILY MEMBER"/>
    <property type="match status" value="1"/>
</dbReference>
<reference evidence="4 7" key="2">
    <citation type="submission" date="2022-05" db="EMBL/GenBank/DDBJ databases">
        <title>Genome Sequencing of Bee-Associated Microbes.</title>
        <authorList>
            <person name="Dunlap C."/>
        </authorList>
    </citation>
    <scope>NUCLEOTIDE SEQUENCE [LARGE SCALE GENOMIC DNA]</scope>
    <source>
        <strain evidence="4 7">NRRL B-23120</strain>
    </source>
</reference>
<name>A0A410X0K9_9BACL</name>
<evidence type="ECO:0000313" key="7">
    <source>
        <dbReference type="Proteomes" id="UP001527202"/>
    </source>
</evidence>
<feature type="binding site" evidence="2">
    <location>
        <position position="380"/>
    </location>
    <ligand>
        <name>Mn(2+)</name>
        <dbReference type="ChEBI" id="CHEBI:29035"/>
        <label>2</label>
    </ligand>
</feature>
<evidence type="ECO:0000313" key="4">
    <source>
        <dbReference type="EMBL" id="MCY9597858.1"/>
    </source>
</evidence>
<feature type="binding site" evidence="2">
    <location>
        <position position="122"/>
    </location>
    <ligand>
        <name>Mn(2+)</name>
        <dbReference type="ChEBI" id="CHEBI:29035"/>
        <label>2</label>
    </ligand>
</feature>
<accession>A0A410X0K9</accession>
<dbReference type="AlphaFoldDB" id="A0A410X0K9"/>
<dbReference type="FunFam" id="3.30.70.360:FF:000001">
    <property type="entry name" value="N-acetyldiaminopimelate deacetylase"/>
    <property type="match status" value="1"/>
</dbReference>
<reference evidence="5 6" key="1">
    <citation type="submission" date="2018-01" db="EMBL/GenBank/DDBJ databases">
        <title>The whole genome sequencing and assembly of Paenibacillus chitinolyticus KCCM 41400 strain.</title>
        <authorList>
            <person name="Kim J.-Y."/>
            <person name="Park M.-K."/>
            <person name="Lee Y.-J."/>
            <person name="Yi H."/>
            <person name="Bahn Y.-S."/>
            <person name="Kim J.F."/>
            <person name="Lee D.-W."/>
        </authorList>
    </citation>
    <scope>NUCLEOTIDE SEQUENCE [LARGE SCALE GENOMIC DNA]</scope>
    <source>
        <strain evidence="5 6">KCCM 41400</strain>
    </source>
</reference>
<dbReference type="Gene3D" id="3.40.630.10">
    <property type="entry name" value="Zn peptidases"/>
    <property type="match status" value="1"/>
</dbReference>
<dbReference type="PANTHER" id="PTHR11014:SF63">
    <property type="entry name" value="METALLOPEPTIDASE, PUTATIVE (AFU_ORTHOLOGUE AFUA_6G09600)-RELATED"/>
    <property type="match status" value="1"/>
</dbReference>
<dbReference type="OrthoDB" id="9776731at2"/>
<dbReference type="PIRSF" id="PIRSF005962">
    <property type="entry name" value="Pept_M20D_amidohydro"/>
    <property type="match status" value="1"/>
</dbReference>
<keyword evidence="1 5" id="KW-0378">Hydrolase</keyword>
<dbReference type="Gene3D" id="3.30.70.360">
    <property type="match status" value="1"/>
</dbReference>
<keyword evidence="2" id="KW-0479">Metal-binding</keyword>
<dbReference type="Pfam" id="PF07687">
    <property type="entry name" value="M20_dimer"/>
    <property type="match status" value="1"/>
</dbReference>
<dbReference type="Proteomes" id="UP001527202">
    <property type="component" value="Unassembled WGS sequence"/>
</dbReference>
<dbReference type="NCBIfam" id="TIGR01891">
    <property type="entry name" value="amidohydrolases"/>
    <property type="match status" value="1"/>
</dbReference>
<feature type="binding site" evidence="2">
    <location>
        <position position="120"/>
    </location>
    <ligand>
        <name>Mn(2+)</name>
        <dbReference type="ChEBI" id="CHEBI:29035"/>
        <label>2</label>
    </ligand>
</feature>
<dbReference type="GeneID" id="95377514"/>
<comment type="cofactor">
    <cofactor evidence="2">
        <name>Mn(2+)</name>
        <dbReference type="ChEBI" id="CHEBI:29035"/>
    </cofactor>
    <text evidence="2">The Mn(2+) ion enhances activity.</text>
</comment>
<evidence type="ECO:0000259" key="3">
    <source>
        <dbReference type="Pfam" id="PF07687"/>
    </source>
</evidence>
<sequence>MKGRNVSNTGAGDTLIIQGEELDKEWEAMYETMVSWRRHLHQHPELSYKEVNTAAFVAEKLTEWGLDVRTGVGGYGLIADLQGSAPGPTVALRADMDALPIQDEKQCGYASKVPGIMHACGHDAHTSTLLAAAKIWSTKKERLKGRIRFIFQHAEEVTPGGAASMIEAGALDGVDVVYGVHLWTPLPVGAVGSNPGAMMAAADEFHFEIRGKGGHGGMPHQAIDSVVIGSHAVVNLQTIVSRTVSPIESCVVTIGSINGGTNFNVIAETCKMKGTTRTFDSALRLQVKERIEEIVASTCKMYGAESVMDYRLGYPPLVNHPGEFERFLEVASGMLPEDSVLTIEPVMAAEDFAYYLQQVPGCFIFVGAGNAQTGADYPHHHPKFDLDERAMLTAGKLLTRMALHVLDETGTR</sequence>
<proteinExistence type="predicted"/>
<dbReference type="SUPFAM" id="SSF53187">
    <property type="entry name" value="Zn-dependent exopeptidases"/>
    <property type="match status" value="1"/>
</dbReference>
<keyword evidence="7" id="KW-1185">Reference proteome</keyword>
<evidence type="ECO:0000313" key="5">
    <source>
        <dbReference type="EMBL" id="QAV20238.1"/>
    </source>
</evidence>
<dbReference type="InterPro" id="IPR036264">
    <property type="entry name" value="Bact_exopeptidase_dim_dom"/>
</dbReference>
<dbReference type="EMBL" id="JAMDMJ010000025">
    <property type="protein sequence ID" value="MCY9597858.1"/>
    <property type="molecule type" value="Genomic_DNA"/>
</dbReference>
<dbReference type="GO" id="GO:0019877">
    <property type="term" value="P:diaminopimelate biosynthetic process"/>
    <property type="evidence" value="ECO:0007669"/>
    <property type="project" value="UniProtKB-ARBA"/>
</dbReference>
<dbReference type="InterPro" id="IPR011650">
    <property type="entry name" value="Peptidase_M20_dimer"/>
</dbReference>
<evidence type="ECO:0000256" key="1">
    <source>
        <dbReference type="ARBA" id="ARBA00022801"/>
    </source>
</evidence>
<dbReference type="CDD" id="cd08021">
    <property type="entry name" value="M20_Acy1_YhaA-like"/>
    <property type="match status" value="1"/>
</dbReference>
<protein>
    <submittedName>
        <fullName evidence="5">Amidohydrolase</fullName>
    </submittedName>
    <submittedName>
        <fullName evidence="4">M20 family metallopeptidase</fullName>
    </submittedName>
</protein>
<dbReference type="SUPFAM" id="SSF55031">
    <property type="entry name" value="Bacterial exopeptidase dimerisation domain"/>
    <property type="match status" value="1"/>
</dbReference>
<dbReference type="RefSeq" id="WP_042232667.1">
    <property type="nucleotide sequence ID" value="NZ_CP026520.1"/>
</dbReference>
<feature type="domain" description="Peptidase M20 dimerisation" evidence="3">
    <location>
        <begin position="204"/>
        <end position="299"/>
    </location>
</feature>
<feature type="binding site" evidence="2">
    <location>
        <position position="181"/>
    </location>
    <ligand>
        <name>Mn(2+)</name>
        <dbReference type="ChEBI" id="CHEBI:29035"/>
        <label>2</label>
    </ligand>
</feature>
<dbReference type="EMBL" id="CP026520">
    <property type="protein sequence ID" value="QAV20238.1"/>
    <property type="molecule type" value="Genomic_DNA"/>
</dbReference>
<keyword evidence="2" id="KW-0464">Manganese</keyword>
<evidence type="ECO:0000256" key="2">
    <source>
        <dbReference type="PIRSR" id="PIRSR005962-1"/>
    </source>
</evidence>
<dbReference type="InterPro" id="IPR002933">
    <property type="entry name" value="Peptidase_M20"/>
</dbReference>
<gene>
    <name evidence="4" type="ORF">M5X16_18995</name>
    <name evidence="5" type="ORF">PC41400_22230</name>
</gene>
<evidence type="ECO:0000313" key="6">
    <source>
        <dbReference type="Proteomes" id="UP000288943"/>
    </source>
</evidence>
<dbReference type="KEGG" id="pchi:PC41400_22230"/>
<dbReference type="GO" id="GO:0046872">
    <property type="term" value="F:metal ion binding"/>
    <property type="evidence" value="ECO:0007669"/>
    <property type="project" value="UniProtKB-KW"/>
</dbReference>
<dbReference type="InterPro" id="IPR017439">
    <property type="entry name" value="Amidohydrolase"/>
</dbReference>
<dbReference type="GO" id="GO:0050118">
    <property type="term" value="F:N-acetyldiaminopimelate deacetylase activity"/>
    <property type="evidence" value="ECO:0007669"/>
    <property type="project" value="UniProtKB-ARBA"/>
</dbReference>
<feature type="binding site" evidence="2">
    <location>
        <position position="156"/>
    </location>
    <ligand>
        <name>Mn(2+)</name>
        <dbReference type="ChEBI" id="CHEBI:29035"/>
        <label>2</label>
    </ligand>
</feature>
<dbReference type="Proteomes" id="UP000288943">
    <property type="component" value="Chromosome"/>
</dbReference>